<dbReference type="Proteomes" id="UP000008810">
    <property type="component" value="Chromosome 2"/>
</dbReference>
<feature type="transmembrane region" description="Helical" evidence="17">
    <location>
        <begin position="449"/>
        <end position="467"/>
    </location>
</feature>
<dbReference type="GO" id="GO:0016887">
    <property type="term" value="F:ATP hydrolysis activity"/>
    <property type="evidence" value="ECO:0007669"/>
    <property type="project" value="InterPro"/>
</dbReference>
<evidence type="ECO:0000256" key="13">
    <source>
        <dbReference type="ARBA" id="ARBA00075361"/>
    </source>
</evidence>
<evidence type="ECO:0000256" key="14">
    <source>
        <dbReference type="ARBA" id="ARBA00079144"/>
    </source>
</evidence>
<keyword evidence="6" id="KW-0547">Nucleotide-binding</keyword>
<dbReference type="FunFam" id="1.20.1560.10:FF:000003">
    <property type="entry name" value="ABC transporter C family member 10"/>
    <property type="match status" value="1"/>
</dbReference>
<feature type="transmembrane region" description="Helical" evidence="17">
    <location>
        <begin position="342"/>
        <end position="359"/>
    </location>
</feature>
<keyword evidence="3" id="KW-0813">Transport</keyword>
<feature type="transmembrane region" description="Helical" evidence="17">
    <location>
        <begin position="1154"/>
        <end position="1176"/>
    </location>
</feature>
<dbReference type="InterPro" id="IPR050173">
    <property type="entry name" value="ABC_transporter_C-like"/>
</dbReference>
<dbReference type="Gene3D" id="3.40.50.300">
    <property type="entry name" value="P-loop containing nucleotide triphosphate hydrolases"/>
    <property type="match status" value="2"/>
</dbReference>
<evidence type="ECO:0000313" key="22">
    <source>
        <dbReference type="Proteomes" id="UP000008810"/>
    </source>
</evidence>
<dbReference type="GO" id="GO:0055085">
    <property type="term" value="P:transmembrane transport"/>
    <property type="evidence" value="ECO:0000318"/>
    <property type="project" value="GO_Central"/>
</dbReference>
<dbReference type="FunCoup" id="A0A2K2DBK3">
    <property type="interactions" value="1268"/>
</dbReference>
<evidence type="ECO:0000256" key="12">
    <source>
        <dbReference type="ARBA" id="ARBA00068520"/>
    </source>
</evidence>
<dbReference type="PANTHER" id="PTHR24223">
    <property type="entry name" value="ATP-BINDING CASSETTE SUB-FAMILY C"/>
    <property type="match status" value="1"/>
</dbReference>
<dbReference type="PROSITE" id="PS51257">
    <property type="entry name" value="PROKAR_LIPOPROTEIN"/>
    <property type="match status" value="1"/>
</dbReference>
<accession>A0A2K2DBK3</accession>
<evidence type="ECO:0000256" key="11">
    <source>
        <dbReference type="ARBA" id="ARBA00057614"/>
    </source>
</evidence>
<feature type="transmembrane region" description="Helical" evidence="17">
    <location>
        <begin position="140"/>
        <end position="159"/>
    </location>
</feature>
<comment type="similarity">
    <text evidence="2">Belongs to the ABC transporter superfamily. ABCC family. Conjugate transporter (TC 3.A.1.208) subfamily.</text>
</comment>
<feature type="domain" description="ABC transporter" evidence="18">
    <location>
        <begin position="1249"/>
        <end position="1483"/>
    </location>
</feature>
<dbReference type="PANTHER" id="PTHR24223:SF388">
    <property type="entry name" value="OS05G0196100 PROTEIN"/>
    <property type="match status" value="1"/>
</dbReference>
<evidence type="ECO:0000256" key="16">
    <source>
        <dbReference type="SAM" id="Coils"/>
    </source>
</evidence>
<evidence type="ECO:0000256" key="4">
    <source>
        <dbReference type="ARBA" id="ARBA00022692"/>
    </source>
</evidence>
<feature type="coiled-coil region" evidence="16">
    <location>
        <begin position="470"/>
        <end position="520"/>
    </location>
</feature>
<dbReference type="Gene3D" id="1.20.1560.10">
    <property type="entry name" value="ABC transporter type 1, transmembrane domain"/>
    <property type="match status" value="2"/>
</dbReference>
<dbReference type="FunFam" id="1.20.1560.10:FF:000002">
    <property type="entry name" value="ABC transporter C family member 5"/>
    <property type="match status" value="1"/>
</dbReference>
<evidence type="ECO:0000256" key="6">
    <source>
        <dbReference type="ARBA" id="ARBA00022741"/>
    </source>
</evidence>
<dbReference type="InterPro" id="IPR003439">
    <property type="entry name" value="ABC_transporter-like_ATP-bd"/>
</dbReference>
<feature type="transmembrane region" description="Helical" evidence="17">
    <location>
        <begin position="1182"/>
        <end position="1203"/>
    </location>
</feature>
<feature type="transmembrane region" description="Helical" evidence="17">
    <location>
        <begin position="422"/>
        <end position="443"/>
    </location>
</feature>
<reference evidence="20 21" key="1">
    <citation type="journal article" date="2010" name="Nature">
        <title>Genome sequencing and analysis of the model grass Brachypodium distachyon.</title>
        <authorList>
            <consortium name="International Brachypodium Initiative"/>
        </authorList>
    </citation>
    <scope>NUCLEOTIDE SEQUENCE [LARGE SCALE GENOMIC DNA]</scope>
    <source>
        <strain evidence="20 21">Bd21</strain>
    </source>
</reference>
<feature type="transmembrane region" description="Helical" evidence="17">
    <location>
        <begin position="314"/>
        <end position="336"/>
    </location>
</feature>
<dbReference type="GO" id="GO:0005524">
    <property type="term" value="F:ATP binding"/>
    <property type="evidence" value="ECO:0007669"/>
    <property type="project" value="UniProtKB-KW"/>
</dbReference>
<dbReference type="CDD" id="cd03244">
    <property type="entry name" value="ABCC_MRP_domain2"/>
    <property type="match status" value="1"/>
</dbReference>
<evidence type="ECO:0000259" key="18">
    <source>
        <dbReference type="PROSITE" id="PS50893"/>
    </source>
</evidence>
<name>A0A2K2DBK3_BRADI</name>
<dbReference type="Gramene" id="PNT71649">
    <property type="protein sequence ID" value="PNT71649"/>
    <property type="gene ID" value="BRADI_2g33210v3"/>
</dbReference>
<evidence type="ECO:0000313" key="21">
    <source>
        <dbReference type="EnsemblPlants" id="PNT71649"/>
    </source>
</evidence>
<dbReference type="InterPro" id="IPR003593">
    <property type="entry name" value="AAA+_ATPase"/>
</dbReference>
<feature type="transmembrane region" description="Helical" evidence="17">
    <location>
        <begin position="171"/>
        <end position="190"/>
    </location>
</feature>
<feature type="domain" description="ABC transmembrane type-1" evidence="19">
    <location>
        <begin position="932"/>
        <end position="1212"/>
    </location>
</feature>
<dbReference type="OrthoDB" id="6500128at2759"/>
<dbReference type="EnsemblPlants" id="PNT71649">
    <property type="protein sequence ID" value="PNT71649"/>
    <property type="gene ID" value="BRADI_2g33210v3"/>
</dbReference>
<keyword evidence="22" id="KW-1185">Reference proteome</keyword>
<feature type="transmembrane region" description="Helical" evidence="17">
    <location>
        <begin position="1060"/>
        <end position="1084"/>
    </location>
</feature>
<evidence type="ECO:0000256" key="17">
    <source>
        <dbReference type="SAM" id="Phobius"/>
    </source>
</evidence>
<keyword evidence="16" id="KW-0175">Coiled coil</keyword>
<keyword evidence="7" id="KW-0067">ATP-binding</keyword>
<feature type="transmembrane region" description="Helical" evidence="17">
    <location>
        <begin position="84"/>
        <end position="109"/>
    </location>
</feature>
<sequence length="1490" mass="163733">MQSSACRVLQHDCVPQFTIFAGVPILLASSCEANANLPWELASPCFQMAPLFDLANLILLAIYLLSLAIAACTRQFTVIRPRDLPLLCALASPCSALLGVACFCLGAWSSSIQKAELLVRGIVWFSVSVSLILRPTRFSGALAMAWWAVDAVLITFYSVEKLVMGRTLGDLDVVSWAVSFLLLLCAIRVCRGRRLGNNNTAAAGEESEPLLQAAGAGERPATAFGEAGFLSRLLFTWMDSLLRLGYSKPLDLGDIPPLDADDAASEACRAFLAEWHRRRDQSSPSQQKTSSSSLVFLVLGECHKKELLFTALYTLLRTLSFAASPVMLYCFVSYSADAPNRDLGAGAALIAGLVAMKLVESLSQRHWFFGSRRLGMRMRSALMAAVFAKQLRLSSESRRRHSAGEIANYMAVDAYRLGEFPFWLHLAWSMPVQLVLAIGILFWTVGLGALPGLAPVAVCGVLNVPFAKMLQRYQSMFMQAQDERQRATAEVLGAMKVVKLQSWEERFRTAVQQLRDVEVRWLAETQVKKAYGSALYWVSPTVISAVILAGTAALGTAPLDAGVVFTILATMRVVSEPMRMLPEVLSVLIQVKVSLDRIGKFLAEDEFQEDSVDRMPPASAVMSLAVRNGVFSWEPNKDAVAATLRDINITATRGQKIAVCGPVGSGKSSLLCATLGEIPRTSGSVAVSGTVAYVSQTSWIQSGTVRDNILFGKPMRQEEYERAIKCCALDKDMENFPHGDLTEIGQRGLNMSGGQKQRIQLARAVYNDADVYLLDDPFSAVDAHTAATLFNRFSPYLLQDCVMAALEEKTVILVTHQVEFLSKVDNILVMEKGEITQEGTYEELLQSGTAFEQLVNAHKDSKSTLDTQGHGNVPKELAMVKHDQIPMIQQRSEGEISTGNLPSVQLTQEEKREMGEAGLRPYKDYVQVSKGWFLLVLIILAQCAFVALQCLATYWLAVSVQSHRFGVAVVVGVYALMATVSCLFAYVRSLLAAHFGLKASKEFFSGFMDSVFRAPMLFFDSTPTGRIMTRASSDLCILDFDIPFTMTFVISGTIEVAATVVIMIVVTWQVVLVALPVVFAVLYIQRYYIASARELVRINGTTKAPVMNYAAESMLGVITIRAFSATNRFIQTNLQLIDTDATLFFYTNAALEWVLLRVEALQILVIVTSSILLVMLPEGAVAPGFLGLCLSYALTLSSAQVFLTRFYSNLENSIISVERIKQFMHLPSEPPAVISDKRPPPSWPSEGRIDLENLRVKYRPNSPTVLRGITCTFAAGNKIGVVGRTGSGKTTLLSALFRLLDPSDGRILIDGLDICTIGLKDLRMKLSIIPQEPTLFRGSVRSNVDPLGVYTDEDIWEALDKCQLKKTISGLPALLESPVSDDGDNWSAGQRQLFCLARVLLRRNRILVLDEATASIDSATDAVLQRVIKQEFSGCTVITIAHRVPTVTDSDMVMVLSYGKLAEYDRPSRLMENEDSAFCKLVAEYWSNYK</sequence>
<dbReference type="InterPro" id="IPR027417">
    <property type="entry name" value="P-loop_NTPase"/>
</dbReference>
<dbReference type="GO" id="GO:0140359">
    <property type="term" value="F:ABC-type transporter activity"/>
    <property type="evidence" value="ECO:0000318"/>
    <property type="project" value="GO_Central"/>
</dbReference>
<dbReference type="InterPro" id="IPR011527">
    <property type="entry name" value="ABC1_TM_dom"/>
</dbReference>
<comment type="subcellular location">
    <subcellularLocation>
        <location evidence="1">Membrane</location>
        <topology evidence="1">Multi-pass membrane protein</topology>
    </subcellularLocation>
</comment>
<dbReference type="PROSITE" id="PS50893">
    <property type="entry name" value="ABC_TRANSPORTER_2"/>
    <property type="match status" value="2"/>
</dbReference>
<keyword evidence="10 17" id="KW-0472">Membrane</keyword>
<dbReference type="Pfam" id="PF00005">
    <property type="entry name" value="ABC_tran"/>
    <property type="match status" value="2"/>
</dbReference>
<dbReference type="InterPro" id="IPR017871">
    <property type="entry name" value="ABC_transporter-like_CS"/>
</dbReference>
<feature type="transmembrane region" description="Helical" evidence="17">
    <location>
        <begin position="963"/>
        <end position="987"/>
    </location>
</feature>
<organism evidence="20">
    <name type="scientific">Brachypodium distachyon</name>
    <name type="common">Purple false brome</name>
    <name type="synonym">Trachynia distachya</name>
    <dbReference type="NCBI Taxonomy" id="15368"/>
    <lineage>
        <taxon>Eukaryota</taxon>
        <taxon>Viridiplantae</taxon>
        <taxon>Streptophyta</taxon>
        <taxon>Embryophyta</taxon>
        <taxon>Tracheophyta</taxon>
        <taxon>Spermatophyta</taxon>
        <taxon>Magnoliopsida</taxon>
        <taxon>Liliopsida</taxon>
        <taxon>Poales</taxon>
        <taxon>Poaceae</taxon>
        <taxon>BOP clade</taxon>
        <taxon>Pooideae</taxon>
        <taxon>Stipodae</taxon>
        <taxon>Brachypodieae</taxon>
        <taxon>Brachypodium</taxon>
    </lineage>
</organism>
<evidence type="ECO:0000256" key="7">
    <source>
        <dbReference type="ARBA" id="ARBA00022840"/>
    </source>
</evidence>
<dbReference type="SUPFAM" id="SSF52540">
    <property type="entry name" value="P-loop containing nucleoside triphosphate hydrolases"/>
    <property type="match status" value="2"/>
</dbReference>
<dbReference type="SUPFAM" id="SSF90123">
    <property type="entry name" value="ABC transporter transmembrane region"/>
    <property type="match status" value="2"/>
</dbReference>
<feature type="domain" description="ABC transporter" evidence="18">
    <location>
        <begin position="624"/>
        <end position="857"/>
    </location>
</feature>
<feature type="transmembrane region" description="Helical" evidence="17">
    <location>
        <begin position="54"/>
        <end position="72"/>
    </location>
</feature>
<evidence type="ECO:0000256" key="2">
    <source>
        <dbReference type="ARBA" id="ARBA00009726"/>
    </source>
</evidence>
<dbReference type="CDD" id="cd03250">
    <property type="entry name" value="ABCC_MRP_domain1"/>
    <property type="match status" value="1"/>
</dbReference>
<evidence type="ECO:0000256" key="9">
    <source>
        <dbReference type="ARBA" id="ARBA00022989"/>
    </source>
</evidence>
<dbReference type="Pfam" id="PF00664">
    <property type="entry name" value="ABC_membrane"/>
    <property type="match status" value="2"/>
</dbReference>
<evidence type="ECO:0000256" key="1">
    <source>
        <dbReference type="ARBA" id="ARBA00004141"/>
    </source>
</evidence>
<keyword evidence="9 17" id="KW-1133">Transmembrane helix</keyword>
<evidence type="ECO:0000256" key="10">
    <source>
        <dbReference type="ARBA" id="ARBA00023136"/>
    </source>
</evidence>
<feature type="domain" description="ABC transmembrane type-1" evidence="19">
    <location>
        <begin position="308"/>
        <end position="590"/>
    </location>
</feature>
<keyword evidence="4 17" id="KW-0812">Transmembrane</keyword>
<evidence type="ECO:0000256" key="5">
    <source>
        <dbReference type="ARBA" id="ARBA00022737"/>
    </source>
</evidence>
<dbReference type="InterPro" id="IPR036640">
    <property type="entry name" value="ABC1_TM_sf"/>
</dbReference>
<comment type="function">
    <text evidence="11">ABC transporter that may affect phytic acid transport and compartmentalization. May function directly or indirectly in removing phytic acid from the cytosol or in vesicle trafficking. Required for phytic acid accumulation in developing seeds. Phytic acid is the primary storage form of phosphorus in cereal grains and other plant seeds.</text>
</comment>
<gene>
    <name evidence="21" type="primary">LOC100842739</name>
    <name evidence="20" type="ORF">BRADI_2g33210v3</name>
</gene>
<dbReference type="CDD" id="cd18579">
    <property type="entry name" value="ABC_6TM_ABCC_D1"/>
    <property type="match status" value="1"/>
</dbReference>
<evidence type="ECO:0000259" key="19">
    <source>
        <dbReference type="PROSITE" id="PS50929"/>
    </source>
</evidence>
<keyword evidence="8" id="KW-1278">Translocase</keyword>
<feature type="transmembrane region" description="Helical" evidence="17">
    <location>
        <begin position="932"/>
        <end position="957"/>
    </location>
</feature>
<evidence type="ECO:0000256" key="3">
    <source>
        <dbReference type="ARBA" id="ARBA00022448"/>
    </source>
</evidence>
<keyword evidence="5" id="KW-0677">Repeat</keyword>
<protein>
    <recommendedName>
        <fullName evidence="12">ABC transporter C family member 13</fullName>
    </recommendedName>
    <alternativeName>
        <fullName evidence="14">Multidrug resistance-associated protein 13</fullName>
    </alternativeName>
    <alternativeName>
        <fullName evidence="15">OsMRP5</fullName>
    </alternativeName>
    <alternativeName>
        <fullName evidence="13">Protein LOW PHYTIC ACID 2</fullName>
    </alternativeName>
</protein>
<dbReference type="FunFam" id="3.40.50.300:FF:001405">
    <property type="entry name" value="Multidrug resistance protein associated1"/>
    <property type="match status" value="1"/>
</dbReference>
<dbReference type="SMART" id="SM00382">
    <property type="entry name" value="AAA"/>
    <property type="match status" value="2"/>
</dbReference>
<evidence type="ECO:0000256" key="15">
    <source>
        <dbReference type="ARBA" id="ARBA00082971"/>
    </source>
</evidence>
<feature type="transmembrane region" description="Helical" evidence="17">
    <location>
        <begin position="115"/>
        <end position="133"/>
    </location>
</feature>
<dbReference type="InterPro" id="IPR044746">
    <property type="entry name" value="ABCC_6TM_D1"/>
</dbReference>
<dbReference type="PROSITE" id="PS50929">
    <property type="entry name" value="ABC_TM1F"/>
    <property type="match status" value="2"/>
</dbReference>
<reference evidence="21" key="3">
    <citation type="submission" date="2018-08" db="UniProtKB">
        <authorList>
            <consortium name="EnsemblPlants"/>
        </authorList>
    </citation>
    <scope>IDENTIFICATION</scope>
    <source>
        <strain evidence="21">cv. Bd21</strain>
    </source>
</reference>
<dbReference type="GO" id="GO:0016020">
    <property type="term" value="C:membrane"/>
    <property type="evidence" value="ECO:0007669"/>
    <property type="project" value="UniProtKB-SubCell"/>
</dbReference>
<reference evidence="20" key="2">
    <citation type="submission" date="2017-06" db="EMBL/GenBank/DDBJ databases">
        <title>WGS assembly of Brachypodium distachyon.</title>
        <authorList>
            <consortium name="The International Brachypodium Initiative"/>
            <person name="Lucas S."/>
            <person name="Harmon-Smith M."/>
            <person name="Lail K."/>
            <person name="Tice H."/>
            <person name="Grimwood J."/>
            <person name="Bruce D."/>
            <person name="Barry K."/>
            <person name="Shu S."/>
            <person name="Lindquist E."/>
            <person name="Wang M."/>
            <person name="Pitluck S."/>
            <person name="Vogel J.P."/>
            <person name="Garvin D.F."/>
            <person name="Mockler T.C."/>
            <person name="Schmutz J."/>
            <person name="Rokhsar D."/>
            <person name="Bevan M.W."/>
        </authorList>
    </citation>
    <scope>NUCLEOTIDE SEQUENCE</scope>
    <source>
        <strain evidence="20">Bd21</strain>
    </source>
</reference>
<dbReference type="PROSITE" id="PS00211">
    <property type="entry name" value="ABC_TRANSPORTER_1"/>
    <property type="match status" value="1"/>
</dbReference>
<feature type="transmembrane region" description="Helical" evidence="17">
    <location>
        <begin position="534"/>
        <end position="553"/>
    </location>
</feature>
<proteinExistence type="inferred from homology"/>
<evidence type="ECO:0000256" key="8">
    <source>
        <dbReference type="ARBA" id="ARBA00022967"/>
    </source>
</evidence>
<dbReference type="EMBL" id="CM000881">
    <property type="protein sequence ID" value="PNT71649.1"/>
    <property type="molecule type" value="Genomic_DNA"/>
</dbReference>
<dbReference type="ExpressionAtlas" id="A0A2K2DBK3">
    <property type="expression patterns" value="baseline"/>
</dbReference>
<dbReference type="FunFam" id="3.40.50.300:FF:000169">
    <property type="entry name" value="ABC transporter C family member 3"/>
    <property type="match status" value="1"/>
</dbReference>
<dbReference type="InterPro" id="IPR044726">
    <property type="entry name" value="ABCC_6TM_D2"/>
</dbReference>
<evidence type="ECO:0000313" key="20">
    <source>
        <dbReference type="EMBL" id="PNT71649.1"/>
    </source>
</evidence>
<dbReference type="CDD" id="cd18580">
    <property type="entry name" value="ABC_6TM_ABCC_D2"/>
    <property type="match status" value="1"/>
</dbReference>